<feature type="transmembrane region" description="Helical" evidence="1">
    <location>
        <begin position="77"/>
        <end position="95"/>
    </location>
</feature>
<keyword evidence="1" id="KW-0812">Transmembrane</keyword>
<accession>A0A554VAX9</accession>
<dbReference type="RefSeq" id="WP_143918983.1">
    <property type="nucleotide sequence ID" value="NZ_CANLVC010000001.1"/>
</dbReference>
<organism evidence="2 3">
    <name type="scientific">Aquimarina algiphila</name>
    <dbReference type="NCBI Taxonomy" id="2047982"/>
    <lineage>
        <taxon>Bacteria</taxon>
        <taxon>Pseudomonadati</taxon>
        <taxon>Bacteroidota</taxon>
        <taxon>Flavobacteriia</taxon>
        <taxon>Flavobacteriales</taxon>
        <taxon>Flavobacteriaceae</taxon>
        <taxon>Aquimarina</taxon>
    </lineage>
</organism>
<feature type="transmembrane region" description="Helical" evidence="1">
    <location>
        <begin position="43"/>
        <end position="65"/>
    </location>
</feature>
<keyword evidence="1" id="KW-1133">Transmembrane helix</keyword>
<dbReference type="OrthoDB" id="1189514at2"/>
<dbReference type="AlphaFoldDB" id="A0A554VAX9"/>
<dbReference type="EMBL" id="VLNR01000109">
    <property type="protein sequence ID" value="TSE03474.1"/>
    <property type="molecule type" value="Genomic_DNA"/>
</dbReference>
<keyword evidence="3" id="KW-1185">Reference proteome</keyword>
<evidence type="ECO:0000313" key="2">
    <source>
        <dbReference type="EMBL" id="TSE03474.1"/>
    </source>
</evidence>
<dbReference type="Proteomes" id="UP000318833">
    <property type="component" value="Unassembled WGS sequence"/>
</dbReference>
<evidence type="ECO:0000256" key="1">
    <source>
        <dbReference type="SAM" id="Phobius"/>
    </source>
</evidence>
<proteinExistence type="predicted"/>
<keyword evidence="1" id="KW-0472">Membrane</keyword>
<sequence length="140" mass="15976">MENKEKIEQEVQLEIIEKLPKQILQEMLDIYKKSAEMESYVKIPFLIIGVFFLIHNIFIAGRSYSYDTYNTIKTTEFSIVGIIVIVVFIMAGIAIDKNLKLKKKLTNASKTYNISLETMQNEFSGIAANLYGGRGVKLTK</sequence>
<evidence type="ECO:0000313" key="3">
    <source>
        <dbReference type="Proteomes" id="UP000318833"/>
    </source>
</evidence>
<reference evidence="2 3" key="1">
    <citation type="submission" date="2019-07" db="EMBL/GenBank/DDBJ databases">
        <title>The draft genome sequence of Aquimarina algiphila M91.</title>
        <authorList>
            <person name="Meng X."/>
        </authorList>
    </citation>
    <scope>NUCLEOTIDE SEQUENCE [LARGE SCALE GENOMIC DNA]</scope>
    <source>
        <strain evidence="2 3">M91</strain>
    </source>
</reference>
<protein>
    <submittedName>
        <fullName evidence="2">Uncharacterized protein</fullName>
    </submittedName>
</protein>
<name>A0A554VAX9_9FLAO</name>
<comment type="caution">
    <text evidence="2">The sequence shown here is derived from an EMBL/GenBank/DDBJ whole genome shotgun (WGS) entry which is preliminary data.</text>
</comment>
<gene>
    <name evidence="2" type="ORF">FOF46_29225</name>
</gene>